<protein>
    <submittedName>
        <fullName evidence="4">Glycoside hydrolase family 88 protein</fullName>
    </submittedName>
</protein>
<sequence>MSDEPDLLSEDSGAGYQVRSAPLASPVSEMSNPEEGSKTAAQLSKPSVAVGFGDLFSENVAAKIWRVAMAYIEENPGFETYPEYILPLGAADGRYLSKPATFWTCGFFPASLYCLLERLRRHPEGIPRPPQLSASGFHDQLLELCRTWSAPLHAQAMRTNSHDLGFIMRSLRMDWELNGTEASLRSCIIAAKSLATRYDDRVGAIRSWDKAVSHSYEIVDKEKNFLIIIDSMCNMDLLFYAAHNSPNPKLASIATRHAHTVLRTIVRADSSTYHVANLDPVNNGAVKWQMTHQGYSDSSTWTRGQAWAILGFAQTYMWTKEATFLSAAQRLADYFLRRLAESAAQSNRNVPVWDFDAPPGEDMDANGQPLRDTSAGMIAANGLLLLHQALQGVKSGRGSVYLEAALLIVSDTIAYSVDRTDKASFFVDKGGKARVAPGTWDAILKHSTANNNAYALMRYRDLGLVYADYYFLEFGNKLLRMGFV</sequence>
<dbReference type="InterPro" id="IPR012341">
    <property type="entry name" value="6hp_glycosidase-like_sf"/>
</dbReference>
<dbReference type="AlphaFoldDB" id="A0AA38VRN4"/>
<evidence type="ECO:0000313" key="5">
    <source>
        <dbReference type="Proteomes" id="UP001174691"/>
    </source>
</evidence>
<evidence type="ECO:0000256" key="1">
    <source>
        <dbReference type="ARBA" id="ARBA00022801"/>
    </source>
</evidence>
<dbReference type="PANTHER" id="PTHR36845:SF1">
    <property type="entry name" value="HYDROLASE, PUTATIVE (AFU_ORTHOLOGUE AFUA_7G05090)-RELATED"/>
    <property type="match status" value="1"/>
</dbReference>
<keyword evidence="1 4" id="KW-0378">Hydrolase</keyword>
<dbReference type="EMBL" id="JANBVN010000119">
    <property type="protein sequence ID" value="KAJ9142829.1"/>
    <property type="molecule type" value="Genomic_DNA"/>
</dbReference>
<proteinExistence type="inferred from homology"/>
<comment type="similarity">
    <text evidence="2">Belongs to the glycosyl hydrolase 88 family.</text>
</comment>
<evidence type="ECO:0000256" key="3">
    <source>
        <dbReference type="SAM" id="MobiDB-lite"/>
    </source>
</evidence>
<dbReference type="GO" id="GO:0000272">
    <property type="term" value="P:polysaccharide catabolic process"/>
    <property type="evidence" value="ECO:0007669"/>
    <property type="project" value="TreeGrafter"/>
</dbReference>
<evidence type="ECO:0000256" key="2">
    <source>
        <dbReference type="ARBA" id="ARBA00038358"/>
    </source>
</evidence>
<feature type="region of interest" description="Disordered" evidence="3">
    <location>
        <begin position="1"/>
        <end position="42"/>
    </location>
</feature>
<evidence type="ECO:0000313" key="4">
    <source>
        <dbReference type="EMBL" id="KAJ9142829.1"/>
    </source>
</evidence>
<dbReference type="Proteomes" id="UP001174691">
    <property type="component" value="Unassembled WGS sequence"/>
</dbReference>
<organism evidence="4 5">
    <name type="scientific">Coniochaeta hoffmannii</name>
    <dbReference type="NCBI Taxonomy" id="91930"/>
    <lineage>
        <taxon>Eukaryota</taxon>
        <taxon>Fungi</taxon>
        <taxon>Dikarya</taxon>
        <taxon>Ascomycota</taxon>
        <taxon>Pezizomycotina</taxon>
        <taxon>Sordariomycetes</taxon>
        <taxon>Sordariomycetidae</taxon>
        <taxon>Coniochaetales</taxon>
        <taxon>Coniochaetaceae</taxon>
        <taxon>Coniochaeta</taxon>
    </lineage>
</organism>
<dbReference type="SUPFAM" id="SSF48208">
    <property type="entry name" value="Six-hairpin glycosidases"/>
    <property type="match status" value="1"/>
</dbReference>
<dbReference type="InterPro" id="IPR052369">
    <property type="entry name" value="UG_Glycosaminoglycan_Hydrolase"/>
</dbReference>
<reference evidence="4" key="1">
    <citation type="submission" date="2022-07" db="EMBL/GenBank/DDBJ databases">
        <title>Fungi with potential for degradation of polypropylene.</title>
        <authorList>
            <person name="Gostincar C."/>
        </authorList>
    </citation>
    <scope>NUCLEOTIDE SEQUENCE</scope>
    <source>
        <strain evidence="4">EXF-13287</strain>
    </source>
</reference>
<dbReference type="GO" id="GO:0052757">
    <property type="term" value="F:chondroitin hydrolase activity"/>
    <property type="evidence" value="ECO:0007669"/>
    <property type="project" value="TreeGrafter"/>
</dbReference>
<accession>A0AA38VRN4</accession>
<keyword evidence="5" id="KW-1185">Reference proteome</keyword>
<dbReference type="Gene3D" id="1.50.10.10">
    <property type="match status" value="1"/>
</dbReference>
<dbReference type="PANTHER" id="PTHR36845">
    <property type="entry name" value="HYDROLASE, PUTATIVE (AFU_ORTHOLOGUE AFUA_7G05090)-RELATED"/>
    <property type="match status" value="1"/>
</dbReference>
<name>A0AA38VRN4_9PEZI</name>
<comment type="caution">
    <text evidence="4">The sequence shown here is derived from an EMBL/GenBank/DDBJ whole genome shotgun (WGS) entry which is preliminary data.</text>
</comment>
<gene>
    <name evidence="4" type="ORF">NKR19_g7126</name>
</gene>
<dbReference type="InterPro" id="IPR008928">
    <property type="entry name" value="6-hairpin_glycosidase_sf"/>
</dbReference>